<proteinExistence type="predicted"/>
<dbReference type="Proteomes" id="UP000245444">
    <property type="component" value="Chromosome"/>
</dbReference>
<evidence type="ECO:0000313" key="2">
    <source>
        <dbReference type="Proteomes" id="UP000245444"/>
    </source>
</evidence>
<dbReference type="RefSeq" id="WP_109959481.1">
    <property type="nucleotide sequence ID" value="NZ_CP029553.1"/>
</dbReference>
<name>A0A2U8WNV7_9HYPH</name>
<reference evidence="1 2" key="1">
    <citation type="submission" date="2018-05" db="EMBL/GenBank/DDBJ databases">
        <title>Complete Genome Sequence of Methylobacterium sp. 17Sr1-28.</title>
        <authorList>
            <person name="Srinivasan S."/>
        </authorList>
    </citation>
    <scope>NUCLEOTIDE SEQUENCE [LARGE SCALE GENOMIC DNA]</scope>
    <source>
        <strain evidence="1 2">17Sr1-28</strain>
    </source>
</reference>
<gene>
    <name evidence="1" type="ORF">DK419_13185</name>
</gene>
<evidence type="ECO:0000313" key="1">
    <source>
        <dbReference type="EMBL" id="AWN47150.1"/>
    </source>
</evidence>
<keyword evidence="2" id="KW-1185">Reference proteome</keyword>
<sequence length="95" mass="10039">MDGRHALAQREGIACGRAYADTCAARVYGGQVPTEAEEDALVRELGEMNARARAELAAGGIPPAEITTWSAGVLVGFVGRLREIMAQLRAANDAR</sequence>
<organism evidence="1 2">
    <name type="scientific">Methylobacterium terrae</name>
    <dbReference type="NCBI Taxonomy" id="2202827"/>
    <lineage>
        <taxon>Bacteria</taxon>
        <taxon>Pseudomonadati</taxon>
        <taxon>Pseudomonadota</taxon>
        <taxon>Alphaproteobacteria</taxon>
        <taxon>Hyphomicrobiales</taxon>
        <taxon>Methylobacteriaceae</taxon>
        <taxon>Methylobacterium</taxon>
    </lineage>
</organism>
<accession>A0A2U8WNV7</accession>
<dbReference type="KEGG" id="mtea:DK419_13185"/>
<dbReference type="EMBL" id="CP029553">
    <property type="protein sequence ID" value="AWN47150.1"/>
    <property type="molecule type" value="Genomic_DNA"/>
</dbReference>
<protein>
    <submittedName>
        <fullName evidence="1">Uncharacterized protein</fullName>
    </submittedName>
</protein>
<dbReference type="AlphaFoldDB" id="A0A2U8WNV7"/>